<dbReference type="EC" id="2.1.1.-" evidence="2"/>
<dbReference type="GO" id="GO:0008168">
    <property type="term" value="F:methyltransferase activity"/>
    <property type="evidence" value="ECO:0007669"/>
    <property type="project" value="UniProtKB-UniRule"/>
</dbReference>
<keyword evidence="2" id="KW-0325">Glycoprotein</keyword>
<evidence type="ECO:0000256" key="3">
    <source>
        <dbReference type="SAM" id="MobiDB-lite"/>
    </source>
</evidence>
<feature type="region of interest" description="Disordered" evidence="3">
    <location>
        <begin position="48"/>
        <end position="130"/>
    </location>
</feature>
<dbReference type="PANTHER" id="PTHR10108">
    <property type="entry name" value="SAM-DEPENDENT METHYLTRANSFERASE"/>
    <property type="match status" value="1"/>
</dbReference>
<evidence type="ECO:0000256" key="1">
    <source>
        <dbReference type="ARBA" id="ARBA00022603"/>
    </source>
</evidence>
<reference evidence="4" key="2">
    <citation type="submission" date="2019-07" db="EMBL/GenBank/DDBJ databases">
        <authorList>
            <person name="Seetharam A."/>
            <person name="Woodhouse M."/>
            <person name="Cannon E."/>
        </authorList>
    </citation>
    <scope>NUCLEOTIDE SEQUENCE [LARGE SCALE GENOMIC DNA]</scope>
    <source>
        <strain evidence="4">cv. B73</strain>
    </source>
</reference>
<dbReference type="PANTHER" id="PTHR10108:SF1103">
    <property type="entry name" value="METHYLTRANSFERASE PMT9-RELATED"/>
    <property type="match status" value="1"/>
</dbReference>
<feature type="compositionally biased region" description="Basic and acidic residues" evidence="3">
    <location>
        <begin position="82"/>
        <end position="102"/>
    </location>
</feature>
<dbReference type="InterPro" id="IPR004159">
    <property type="entry name" value="Put_SAM_MeTrfase"/>
</dbReference>
<name>A0A804Q294_MAIZE</name>
<protein>
    <recommendedName>
        <fullName evidence="2">Methyltransferase</fullName>
        <ecNumber evidence="2">2.1.1.-</ecNumber>
    </recommendedName>
</protein>
<sequence length="438" mass="49356">MAPIVGGRVGEVARVSPVVVVSFGPTVGRYCFHPPALTSLLHPIPSPPPARLPAVHRSPPPAAIQPPVQGSSSRSQPCPVPSRREARRLGSWSEDKETRERTQQLQPKQMQWVRADSSDFGGDRPAPRSGHTAVIYRHMHPPPRLLLRCLPLTPRLLHATSSMQHSSPPMWPPSHQRHDASCEEDDLYGYGGIVNEWGTIGLLVLEAAAERIVGDGALETWGVADKATRVKLCMLGVPVGVQREGDHTRRAARNVFEERQLHSHLHRVVVAALSIQVPHLPRHHESISEEMNVWVMNVVPFTESGKLKIIYDRGLMGTTHDWCESFSTYPEDPPVSKRRHPGTYDLLHAWLLFSDIEKQGCSLEDLLIEMDRILRTYGYAIIRDQVDVVTYIKKLLPALRWDDWTFEMRPKKDALTTGDERVLIVRKKLWNHSVQDLS</sequence>
<accession>A0A804Q294</accession>
<keyword evidence="2" id="KW-0735">Signal-anchor</keyword>
<dbReference type="EnsemblPlants" id="Zm00001eb293590_T001">
    <property type="protein sequence ID" value="Zm00001eb293590_P001"/>
    <property type="gene ID" value="Zm00001eb293590"/>
</dbReference>
<dbReference type="Gramene" id="Zm00001eb293590_T001">
    <property type="protein sequence ID" value="Zm00001eb293590_P001"/>
    <property type="gene ID" value="Zm00001eb293590"/>
</dbReference>
<evidence type="ECO:0000256" key="2">
    <source>
        <dbReference type="RuleBase" id="RU366043"/>
    </source>
</evidence>
<reference evidence="5" key="1">
    <citation type="journal article" date="2009" name="Science">
        <title>The B73 maize genome: complexity, diversity, and dynamics.</title>
        <authorList>
            <person name="Schnable P.S."/>
            <person name="Ware D."/>
            <person name="Fulton R.S."/>
            <person name="Stein J.C."/>
            <person name="Wei F."/>
            <person name="Pasternak S."/>
            <person name="Liang C."/>
            <person name="Zhang J."/>
            <person name="Fulton L."/>
            <person name="Graves T.A."/>
            <person name="Minx P."/>
            <person name="Reily A.D."/>
            <person name="Courtney L."/>
            <person name="Kruchowski S.S."/>
            <person name="Tomlinson C."/>
            <person name="Strong C."/>
            <person name="Delehaunty K."/>
            <person name="Fronick C."/>
            <person name="Courtney B."/>
            <person name="Rock S.M."/>
            <person name="Belter E."/>
            <person name="Du F."/>
            <person name="Kim K."/>
            <person name="Abbott R.M."/>
            <person name="Cotton M."/>
            <person name="Levy A."/>
            <person name="Marchetto P."/>
            <person name="Ochoa K."/>
            <person name="Jackson S.M."/>
            <person name="Gillam B."/>
            <person name="Chen W."/>
            <person name="Yan L."/>
            <person name="Higginbotham J."/>
            <person name="Cardenas M."/>
            <person name="Waligorski J."/>
            <person name="Applebaum E."/>
            <person name="Phelps L."/>
            <person name="Falcone J."/>
            <person name="Kanchi K."/>
            <person name="Thane T."/>
            <person name="Scimone A."/>
            <person name="Thane N."/>
            <person name="Henke J."/>
            <person name="Wang T."/>
            <person name="Ruppert J."/>
            <person name="Shah N."/>
            <person name="Rotter K."/>
            <person name="Hodges J."/>
            <person name="Ingenthron E."/>
            <person name="Cordes M."/>
            <person name="Kohlberg S."/>
            <person name="Sgro J."/>
            <person name="Delgado B."/>
            <person name="Mead K."/>
            <person name="Chinwalla A."/>
            <person name="Leonard S."/>
            <person name="Crouse K."/>
            <person name="Collura K."/>
            <person name="Kudrna D."/>
            <person name="Currie J."/>
            <person name="He R."/>
            <person name="Angelova A."/>
            <person name="Rajasekar S."/>
            <person name="Mueller T."/>
            <person name="Lomeli R."/>
            <person name="Scara G."/>
            <person name="Ko A."/>
            <person name="Delaney K."/>
            <person name="Wissotski M."/>
            <person name="Lopez G."/>
            <person name="Campos D."/>
            <person name="Braidotti M."/>
            <person name="Ashley E."/>
            <person name="Golser W."/>
            <person name="Kim H."/>
            <person name="Lee S."/>
            <person name="Lin J."/>
            <person name="Dujmic Z."/>
            <person name="Kim W."/>
            <person name="Talag J."/>
            <person name="Zuccolo A."/>
            <person name="Fan C."/>
            <person name="Sebastian A."/>
            <person name="Kramer M."/>
            <person name="Spiegel L."/>
            <person name="Nascimento L."/>
            <person name="Zutavern T."/>
            <person name="Miller B."/>
            <person name="Ambroise C."/>
            <person name="Muller S."/>
            <person name="Spooner W."/>
            <person name="Narechania A."/>
            <person name="Ren L."/>
            <person name="Wei S."/>
            <person name="Kumari S."/>
            <person name="Faga B."/>
            <person name="Levy M.J."/>
            <person name="McMahan L."/>
            <person name="Van Buren P."/>
            <person name="Vaughn M.W."/>
            <person name="Ying K."/>
            <person name="Yeh C.-T."/>
            <person name="Emrich S.J."/>
            <person name="Jia Y."/>
            <person name="Kalyanaraman A."/>
            <person name="Hsia A.-P."/>
            <person name="Barbazuk W.B."/>
            <person name="Baucom R.S."/>
            <person name="Brutnell T.P."/>
            <person name="Carpita N.C."/>
            <person name="Chaparro C."/>
            <person name="Chia J.-M."/>
            <person name="Deragon J.-M."/>
            <person name="Estill J.C."/>
            <person name="Fu Y."/>
            <person name="Jeddeloh J.A."/>
            <person name="Han Y."/>
            <person name="Lee H."/>
            <person name="Li P."/>
            <person name="Lisch D.R."/>
            <person name="Liu S."/>
            <person name="Liu Z."/>
            <person name="Nagel D.H."/>
            <person name="McCann M.C."/>
            <person name="SanMiguel P."/>
            <person name="Myers A.M."/>
            <person name="Nettleton D."/>
            <person name="Nguyen J."/>
            <person name="Penning B.W."/>
            <person name="Ponnala L."/>
            <person name="Schneider K.L."/>
            <person name="Schwartz D.C."/>
            <person name="Sharma A."/>
            <person name="Soderlund C."/>
            <person name="Springer N.M."/>
            <person name="Sun Q."/>
            <person name="Wang H."/>
            <person name="Waterman M."/>
            <person name="Westerman R."/>
            <person name="Wolfgruber T.K."/>
            <person name="Yang L."/>
            <person name="Yu Y."/>
            <person name="Zhang L."/>
            <person name="Zhou S."/>
            <person name="Zhu Q."/>
            <person name="Bennetzen J.L."/>
            <person name="Dawe R.K."/>
            <person name="Jiang J."/>
            <person name="Jiang N."/>
            <person name="Presting G.G."/>
            <person name="Wessler S.R."/>
            <person name="Aluru S."/>
            <person name="Martienssen R.A."/>
            <person name="Clifton S.W."/>
            <person name="McCombie W.R."/>
            <person name="Wing R.A."/>
            <person name="Wilson R.K."/>
        </authorList>
    </citation>
    <scope>NUCLEOTIDE SEQUENCE [LARGE SCALE GENOMIC DNA]</scope>
    <source>
        <strain evidence="5">cv. B73</strain>
    </source>
</reference>
<proteinExistence type="inferred from homology"/>
<organism evidence="4 5">
    <name type="scientific">Zea mays</name>
    <name type="common">Maize</name>
    <dbReference type="NCBI Taxonomy" id="4577"/>
    <lineage>
        <taxon>Eukaryota</taxon>
        <taxon>Viridiplantae</taxon>
        <taxon>Streptophyta</taxon>
        <taxon>Embryophyta</taxon>
        <taxon>Tracheophyta</taxon>
        <taxon>Spermatophyta</taxon>
        <taxon>Magnoliopsida</taxon>
        <taxon>Liliopsida</taxon>
        <taxon>Poales</taxon>
        <taxon>Poaceae</taxon>
        <taxon>PACMAD clade</taxon>
        <taxon>Panicoideae</taxon>
        <taxon>Andropogonodae</taxon>
        <taxon>Andropogoneae</taxon>
        <taxon>Tripsacinae</taxon>
        <taxon>Zea</taxon>
    </lineage>
</organism>
<keyword evidence="5" id="KW-1185">Reference proteome</keyword>
<dbReference type="Pfam" id="PF03141">
    <property type="entry name" value="Methyltransf_29"/>
    <property type="match status" value="1"/>
</dbReference>
<keyword evidence="2" id="KW-0812">Transmembrane</keyword>
<comment type="similarity">
    <text evidence="2">Belongs to the methyltransferase superfamily.</text>
</comment>
<dbReference type="GO" id="GO:0032259">
    <property type="term" value="P:methylation"/>
    <property type="evidence" value="ECO:0007669"/>
    <property type="project" value="UniProtKB-KW"/>
</dbReference>
<keyword evidence="2" id="KW-0808">Transferase</keyword>
<keyword evidence="1 2" id="KW-0489">Methyltransferase</keyword>
<reference evidence="4" key="3">
    <citation type="submission" date="2021-05" db="UniProtKB">
        <authorList>
            <consortium name="EnsemblPlants"/>
        </authorList>
    </citation>
    <scope>IDENTIFICATION</scope>
    <source>
        <strain evidence="4">cv. B73</strain>
    </source>
</reference>
<evidence type="ECO:0000313" key="5">
    <source>
        <dbReference type="Proteomes" id="UP000007305"/>
    </source>
</evidence>
<dbReference type="GO" id="GO:0016020">
    <property type="term" value="C:membrane"/>
    <property type="evidence" value="ECO:0007669"/>
    <property type="project" value="UniProtKB-SubCell"/>
</dbReference>
<dbReference type="AlphaFoldDB" id="A0A804Q294"/>
<comment type="subcellular location">
    <subcellularLocation>
        <location evidence="2">Membrane</location>
        <topology evidence="2">Single-pass type II membrane protein</topology>
    </subcellularLocation>
</comment>
<dbReference type="Proteomes" id="UP000007305">
    <property type="component" value="Chromosome 6"/>
</dbReference>
<evidence type="ECO:0000313" key="4">
    <source>
        <dbReference type="EnsemblPlants" id="Zm00001eb293590_P001"/>
    </source>
</evidence>
<dbReference type="InParanoid" id="A0A804Q294"/>